<dbReference type="InterPro" id="IPR023408">
    <property type="entry name" value="MscS_beta-dom_sf"/>
</dbReference>
<dbReference type="Gene3D" id="1.10.287.1260">
    <property type="match status" value="1"/>
</dbReference>
<sequence length="209" mass="23727">ISENLLGAERVKSLLFSAGIGGIAVALAAKDTIANFFGSITIFTDRPFQMGELVKIGDHLGPVEEVGFRSTRIRTLQGHLVTIPNSVITNSCVENISRRPFIRRTSNITITYDSGHTKAKKAVEIIKEVLAEVPQLNTDPERPPRVYFSDFNDWSLNIYMSYWVKPADYWLCHQVNEQVNFEIVKRFEAEKIEFAFPTQTLYVKKEQLS</sequence>
<protein>
    <recommendedName>
        <fullName evidence="10">Mechanosensitive ion channel family protein</fullName>
    </recommendedName>
</protein>
<keyword evidence="5" id="KW-1133">Transmembrane helix</keyword>
<evidence type="ECO:0000313" key="9">
    <source>
        <dbReference type="EMBL" id="GAH85863.1"/>
    </source>
</evidence>
<gene>
    <name evidence="9" type="ORF">S03H2_56152</name>
</gene>
<comment type="subcellular location">
    <subcellularLocation>
        <location evidence="1">Cell membrane</location>
        <topology evidence="1">Multi-pass membrane protein</topology>
    </subcellularLocation>
</comment>
<dbReference type="InterPro" id="IPR010920">
    <property type="entry name" value="LSM_dom_sf"/>
</dbReference>
<dbReference type="GO" id="GO:0008381">
    <property type="term" value="F:mechanosensitive monoatomic ion channel activity"/>
    <property type="evidence" value="ECO:0007669"/>
    <property type="project" value="InterPro"/>
</dbReference>
<evidence type="ECO:0000259" key="8">
    <source>
        <dbReference type="Pfam" id="PF21082"/>
    </source>
</evidence>
<organism evidence="9">
    <name type="scientific">marine sediment metagenome</name>
    <dbReference type="NCBI Taxonomy" id="412755"/>
    <lineage>
        <taxon>unclassified sequences</taxon>
        <taxon>metagenomes</taxon>
        <taxon>ecological metagenomes</taxon>
    </lineage>
</organism>
<dbReference type="Gene3D" id="2.30.30.60">
    <property type="match status" value="1"/>
</dbReference>
<keyword evidence="4" id="KW-0812">Transmembrane</keyword>
<feature type="domain" description="Mechanosensitive ion channel MscS C-terminal" evidence="8">
    <location>
        <begin position="107"/>
        <end position="194"/>
    </location>
</feature>
<accession>X1KV42</accession>
<keyword evidence="3" id="KW-1003">Cell membrane</keyword>
<dbReference type="GO" id="GO:0005886">
    <property type="term" value="C:plasma membrane"/>
    <property type="evidence" value="ECO:0007669"/>
    <property type="project" value="UniProtKB-SubCell"/>
</dbReference>
<evidence type="ECO:0000256" key="3">
    <source>
        <dbReference type="ARBA" id="ARBA00022475"/>
    </source>
</evidence>
<dbReference type="Gene3D" id="3.30.70.100">
    <property type="match status" value="1"/>
</dbReference>
<dbReference type="Pfam" id="PF21082">
    <property type="entry name" value="MS_channel_3rd"/>
    <property type="match status" value="1"/>
</dbReference>
<comment type="similarity">
    <text evidence="2">Belongs to the MscS (TC 1.A.23) family.</text>
</comment>
<dbReference type="InterPro" id="IPR045275">
    <property type="entry name" value="MscS_archaea/bacteria_type"/>
</dbReference>
<keyword evidence="6" id="KW-0472">Membrane</keyword>
<evidence type="ECO:0000256" key="6">
    <source>
        <dbReference type="ARBA" id="ARBA00023136"/>
    </source>
</evidence>
<dbReference type="PANTHER" id="PTHR30221:SF1">
    <property type="entry name" value="SMALL-CONDUCTANCE MECHANOSENSITIVE CHANNEL"/>
    <property type="match status" value="1"/>
</dbReference>
<dbReference type="InterPro" id="IPR011066">
    <property type="entry name" value="MscS_channel_C_sf"/>
</dbReference>
<dbReference type="EMBL" id="BARU01035916">
    <property type="protein sequence ID" value="GAH85863.1"/>
    <property type="molecule type" value="Genomic_DNA"/>
</dbReference>
<reference evidence="9" key="1">
    <citation type="journal article" date="2014" name="Front. Microbiol.">
        <title>High frequency of phylogenetically diverse reductive dehalogenase-homologous genes in deep subseafloor sedimentary metagenomes.</title>
        <authorList>
            <person name="Kawai M."/>
            <person name="Futagami T."/>
            <person name="Toyoda A."/>
            <person name="Takaki Y."/>
            <person name="Nishi S."/>
            <person name="Hori S."/>
            <person name="Arai W."/>
            <person name="Tsubouchi T."/>
            <person name="Morono Y."/>
            <person name="Uchiyama I."/>
            <person name="Ito T."/>
            <person name="Fujiyama A."/>
            <person name="Inagaki F."/>
            <person name="Takami H."/>
        </authorList>
    </citation>
    <scope>NUCLEOTIDE SEQUENCE</scope>
    <source>
        <strain evidence="9">Expedition CK06-06</strain>
    </source>
</reference>
<evidence type="ECO:0008006" key="10">
    <source>
        <dbReference type="Google" id="ProtNLM"/>
    </source>
</evidence>
<evidence type="ECO:0000256" key="5">
    <source>
        <dbReference type="ARBA" id="ARBA00022989"/>
    </source>
</evidence>
<dbReference type="InterPro" id="IPR006685">
    <property type="entry name" value="MscS_channel_2nd"/>
</dbReference>
<comment type="caution">
    <text evidence="9">The sequence shown here is derived from an EMBL/GenBank/DDBJ whole genome shotgun (WGS) entry which is preliminary data.</text>
</comment>
<evidence type="ECO:0000259" key="7">
    <source>
        <dbReference type="Pfam" id="PF00924"/>
    </source>
</evidence>
<evidence type="ECO:0000256" key="2">
    <source>
        <dbReference type="ARBA" id="ARBA00008017"/>
    </source>
</evidence>
<feature type="domain" description="Mechanosensitive ion channel MscS" evidence="7">
    <location>
        <begin position="31"/>
        <end position="98"/>
    </location>
</feature>
<dbReference type="SUPFAM" id="SSF82689">
    <property type="entry name" value="Mechanosensitive channel protein MscS (YggB), C-terminal domain"/>
    <property type="match status" value="1"/>
</dbReference>
<feature type="non-terminal residue" evidence="9">
    <location>
        <position position="1"/>
    </location>
</feature>
<dbReference type="PANTHER" id="PTHR30221">
    <property type="entry name" value="SMALL-CONDUCTANCE MECHANOSENSITIVE CHANNEL"/>
    <property type="match status" value="1"/>
</dbReference>
<dbReference type="SUPFAM" id="SSF50182">
    <property type="entry name" value="Sm-like ribonucleoproteins"/>
    <property type="match status" value="1"/>
</dbReference>
<evidence type="ECO:0000256" key="1">
    <source>
        <dbReference type="ARBA" id="ARBA00004651"/>
    </source>
</evidence>
<dbReference type="Pfam" id="PF00924">
    <property type="entry name" value="MS_channel_2nd"/>
    <property type="match status" value="1"/>
</dbReference>
<evidence type="ECO:0000256" key="4">
    <source>
        <dbReference type="ARBA" id="ARBA00022692"/>
    </source>
</evidence>
<dbReference type="AlphaFoldDB" id="X1KV42"/>
<name>X1KV42_9ZZZZ</name>
<proteinExistence type="inferred from homology"/>
<dbReference type="InterPro" id="IPR049278">
    <property type="entry name" value="MS_channel_C"/>
</dbReference>